<organism evidence="2 3">
    <name type="scientific">Marasmiellus scandens</name>
    <dbReference type="NCBI Taxonomy" id="2682957"/>
    <lineage>
        <taxon>Eukaryota</taxon>
        <taxon>Fungi</taxon>
        <taxon>Dikarya</taxon>
        <taxon>Basidiomycota</taxon>
        <taxon>Agaricomycotina</taxon>
        <taxon>Agaricomycetes</taxon>
        <taxon>Agaricomycetidae</taxon>
        <taxon>Agaricales</taxon>
        <taxon>Marasmiineae</taxon>
        <taxon>Omphalotaceae</taxon>
        <taxon>Marasmiellus</taxon>
    </lineage>
</organism>
<keyword evidence="3" id="KW-1185">Reference proteome</keyword>
<feature type="region of interest" description="Disordered" evidence="1">
    <location>
        <begin position="105"/>
        <end position="124"/>
    </location>
</feature>
<accession>A0ABR1J7G3</accession>
<evidence type="ECO:0008006" key="4">
    <source>
        <dbReference type="Google" id="ProtNLM"/>
    </source>
</evidence>
<gene>
    <name evidence="2" type="ORF">VKT23_011972</name>
</gene>
<evidence type="ECO:0000256" key="1">
    <source>
        <dbReference type="SAM" id="MobiDB-lite"/>
    </source>
</evidence>
<evidence type="ECO:0000313" key="2">
    <source>
        <dbReference type="EMBL" id="KAK7453297.1"/>
    </source>
</evidence>
<evidence type="ECO:0000313" key="3">
    <source>
        <dbReference type="Proteomes" id="UP001498398"/>
    </source>
</evidence>
<proteinExistence type="predicted"/>
<dbReference type="Proteomes" id="UP001498398">
    <property type="component" value="Unassembled WGS sequence"/>
</dbReference>
<feature type="compositionally biased region" description="Polar residues" evidence="1">
    <location>
        <begin position="110"/>
        <end position="122"/>
    </location>
</feature>
<name>A0ABR1J7G3_9AGAR</name>
<dbReference type="EMBL" id="JBANRG010000027">
    <property type="protein sequence ID" value="KAK7453297.1"/>
    <property type="molecule type" value="Genomic_DNA"/>
</dbReference>
<sequence length="208" mass="24165">MKYFSMDYPCPTCWKIFSSSKDRNIHLSRSNDELHHSYRNKRFQLDANLASTPSSISQPNPDDPTIIIDEGADEDHVELELNEIMSQFQISHEEDLFQYVPYPAEESGQEDQTNSNQATTQTHKAKIWDEEDERTLDTNHKAGKGFKMHKELYDKWTELQKEKDSGTESSVNYYPFASELDWKIAHWAVTEKISHHAITNLLSIPEVN</sequence>
<comment type="caution">
    <text evidence="2">The sequence shown here is derived from an EMBL/GenBank/DDBJ whole genome shotgun (WGS) entry which is preliminary data.</text>
</comment>
<reference evidence="2 3" key="1">
    <citation type="submission" date="2024-01" db="EMBL/GenBank/DDBJ databases">
        <title>A draft genome for the cacao thread blight pathogen Marasmiellus scandens.</title>
        <authorList>
            <person name="Baruah I.K."/>
            <person name="Leung J."/>
            <person name="Bukari Y."/>
            <person name="Amoako-Attah I."/>
            <person name="Meinhardt L.W."/>
            <person name="Bailey B.A."/>
            <person name="Cohen S.P."/>
        </authorList>
    </citation>
    <scope>NUCLEOTIDE SEQUENCE [LARGE SCALE GENOMIC DNA]</scope>
    <source>
        <strain evidence="2 3">GH-19</strain>
    </source>
</reference>
<protein>
    <recommendedName>
        <fullName evidence="4">C2H2-type domain-containing protein</fullName>
    </recommendedName>
</protein>